<feature type="non-terminal residue" evidence="1">
    <location>
        <position position="1"/>
    </location>
</feature>
<sequence length="196" mass="22287">FRDCSRGNVTVHHLATEPTSNFHADPVHLRQTVRNFSRQPEIGDRWNSRELKNECPKDDSVSIRQTRHPAGKISLLIWIFLIPKINFIPEITDPTIMHSGQERGTNFMTLIEAYALLPGVTVAMNPGHDRAICAELSSFGLIKGVTSRAVDHFGVVWTVLKRRVLGVGVTSSMPERKMEAFWPRTAVRRTRHHFLQ</sequence>
<accession>A0ABD0K6U5</accession>
<dbReference type="Proteomes" id="UP001519460">
    <property type="component" value="Unassembled WGS sequence"/>
</dbReference>
<evidence type="ECO:0000313" key="1">
    <source>
        <dbReference type="EMBL" id="KAK7482832.1"/>
    </source>
</evidence>
<comment type="caution">
    <text evidence="1">The sequence shown here is derived from an EMBL/GenBank/DDBJ whole genome shotgun (WGS) entry which is preliminary data.</text>
</comment>
<dbReference type="AlphaFoldDB" id="A0ABD0K6U5"/>
<dbReference type="EMBL" id="JACVVK020000237">
    <property type="protein sequence ID" value="KAK7482832.1"/>
    <property type="molecule type" value="Genomic_DNA"/>
</dbReference>
<name>A0ABD0K6U5_9CAEN</name>
<protein>
    <submittedName>
        <fullName evidence="1">Uncharacterized protein</fullName>
    </submittedName>
</protein>
<organism evidence="1 2">
    <name type="scientific">Batillaria attramentaria</name>
    <dbReference type="NCBI Taxonomy" id="370345"/>
    <lineage>
        <taxon>Eukaryota</taxon>
        <taxon>Metazoa</taxon>
        <taxon>Spiralia</taxon>
        <taxon>Lophotrochozoa</taxon>
        <taxon>Mollusca</taxon>
        <taxon>Gastropoda</taxon>
        <taxon>Caenogastropoda</taxon>
        <taxon>Sorbeoconcha</taxon>
        <taxon>Cerithioidea</taxon>
        <taxon>Batillariidae</taxon>
        <taxon>Batillaria</taxon>
    </lineage>
</organism>
<gene>
    <name evidence="1" type="ORF">BaRGS_00025865</name>
</gene>
<keyword evidence="2" id="KW-1185">Reference proteome</keyword>
<feature type="non-terminal residue" evidence="1">
    <location>
        <position position="196"/>
    </location>
</feature>
<reference evidence="1 2" key="1">
    <citation type="journal article" date="2023" name="Sci. Data">
        <title>Genome assembly of the Korean intertidal mud-creeper Batillaria attramentaria.</title>
        <authorList>
            <person name="Patra A.K."/>
            <person name="Ho P.T."/>
            <person name="Jun S."/>
            <person name="Lee S.J."/>
            <person name="Kim Y."/>
            <person name="Won Y.J."/>
        </authorList>
    </citation>
    <scope>NUCLEOTIDE SEQUENCE [LARGE SCALE GENOMIC DNA]</scope>
    <source>
        <strain evidence="1">Wonlab-2016</strain>
    </source>
</reference>
<evidence type="ECO:0000313" key="2">
    <source>
        <dbReference type="Proteomes" id="UP001519460"/>
    </source>
</evidence>
<proteinExistence type="predicted"/>